<organism evidence="7 8">
    <name type="scientific">Caerostris darwini</name>
    <dbReference type="NCBI Taxonomy" id="1538125"/>
    <lineage>
        <taxon>Eukaryota</taxon>
        <taxon>Metazoa</taxon>
        <taxon>Ecdysozoa</taxon>
        <taxon>Arthropoda</taxon>
        <taxon>Chelicerata</taxon>
        <taxon>Arachnida</taxon>
        <taxon>Araneae</taxon>
        <taxon>Araneomorphae</taxon>
        <taxon>Entelegynae</taxon>
        <taxon>Araneoidea</taxon>
        <taxon>Araneidae</taxon>
        <taxon>Caerostris</taxon>
    </lineage>
</organism>
<dbReference type="PANTHER" id="PTHR14773:SF0">
    <property type="entry name" value="WD REPEAT-CONTAINING PROTEIN 76"/>
    <property type="match status" value="1"/>
</dbReference>
<keyword evidence="8" id="KW-1185">Reference proteome</keyword>
<dbReference type="InterPro" id="IPR001680">
    <property type="entry name" value="WD40_rpt"/>
</dbReference>
<keyword evidence="5" id="KW-0677">Repeat</keyword>
<name>A0AAV4T5H0_9ARAC</name>
<keyword evidence="4" id="KW-0853">WD repeat</keyword>
<evidence type="ECO:0000256" key="2">
    <source>
        <dbReference type="ARBA" id="ARBA00005434"/>
    </source>
</evidence>
<evidence type="ECO:0000256" key="6">
    <source>
        <dbReference type="SAM" id="MobiDB-lite"/>
    </source>
</evidence>
<evidence type="ECO:0000256" key="3">
    <source>
        <dbReference type="ARBA" id="ARBA00021234"/>
    </source>
</evidence>
<comment type="similarity">
    <text evidence="2">Belongs to the WD repeat DDB2/WDR76 family.</text>
</comment>
<dbReference type="SUPFAM" id="SSF50978">
    <property type="entry name" value="WD40 repeat-like"/>
    <property type="match status" value="1"/>
</dbReference>
<accession>A0AAV4T5H0</accession>
<dbReference type="InterPro" id="IPR036322">
    <property type="entry name" value="WD40_repeat_dom_sf"/>
</dbReference>
<dbReference type="EMBL" id="BPLQ01008745">
    <property type="protein sequence ID" value="GIY39138.1"/>
    <property type="molecule type" value="Genomic_DNA"/>
</dbReference>
<dbReference type="GO" id="GO:0003677">
    <property type="term" value="F:DNA binding"/>
    <property type="evidence" value="ECO:0007669"/>
    <property type="project" value="TreeGrafter"/>
</dbReference>
<comment type="caution">
    <text evidence="7">The sequence shown here is derived from an EMBL/GenBank/DDBJ whole genome shotgun (WGS) entry which is preliminary data.</text>
</comment>
<dbReference type="Pfam" id="PF00400">
    <property type="entry name" value="WD40"/>
    <property type="match status" value="1"/>
</dbReference>
<evidence type="ECO:0000256" key="5">
    <source>
        <dbReference type="ARBA" id="ARBA00022737"/>
    </source>
</evidence>
<dbReference type="GO" id="GO:2000001">
    <property type="term" value="P:regulation of DNA damage checkpoint"/>
    <property type="evidence" value="ECO:0007669"/>
    <property type="project" value="TreeGrafter"/>
</dbReference>
<reference evidence="7 8" key="1">
    <citation type="submission" date="2021-06" db="EMBL/GenBank/DDBJ databases">
        <title>Caerostris darwini draft genome.</title>
        <authorList>
            <person name="Kono N."/>
            <person name="Arakawa K."/>
        </authorList>
    </citation>
    <scope>NUCLEOTIDE SEQUENCE [LARGE SCALE GENOMIC DNA]</scope>
</reference>
<dbReference type="Proteomes" id="UP001054837">
    <property type="component" value="Unassembled WGS sequence"/>
</dbReference>
<dbReference type="SMART" id="SM00320">
    <property type="entry name" value="WD40"/>
    <property type="match status" value="4"/>
</dbReference>
<dbReference type="PANTHER" id="PTHR14773">
    <property type="entry name" value="WD REPEAT-CONTAINING PROTEIN 76"/>
    <property type="match status" value="1"/>
</dbReference>
<dbReference type="Gene3D" id="2.130.10.10">
    <property type="entry name" value="YVTN repeat-like/Quinoprotein amine dehydrogenase"/>
    <property type="match status" value="1"/>
</dbReference>
<dbReference type="InterPro" id="IPR050853">
    <property type="entry name" value="WD_repeat_DNA-damage-binding"/>
</dbReference>
<feature type="region of interest" description="Disordered" evidence="6">
    <location>
        <begin position="54"/>
        <end position="85"/>
    </location>
</feature>
<dbReference type="InterPro" id="IPR015943">
    <property type="entry name" value="WD40/YVTN_repeat-like_dom_sf"/>
</dbReference>
<proteinExistence type="inferred from homology"/>
<feature type="compositionally biased region" description="Basic and acidic residues" evidence="6">
    <location>
        <begin position="74"/>
        <end position="85"/>
    </location>
</feature>
<feature type="non-terminal residue" evidence="7">
    <location>
        <position position="1"/>
    </location>
</feature>
<evidence type="ECO:0000313" key="8">
    <source>
        <dbReference type="Proteomes" id="UP001054837"/>
    </source>
</evidence>
<dbReference type="GO" id="GO:0005634">
    <property type="term" value="C:nucleus"/>
    <property type="evidence" value="ECO:0007669"/>
    <property type="project" value="TreeGrafter"/>
</dbReference>
<evidence type="ECO:0000256" key="1">
    <source>
        <dbReference type="ARBA" id="ARBA00002530"/>
    </source>
</evidence>
<dbReference type="AlphaFoldDB" id="A0AAV4T5H0"/>
<evidence type="ECO:0000313" key="7">
    <source>
        <dbReference type="EMBL" id="GIY39138.1"/>
    </source>
</evidence>
<gene>
    <name evidence="7" type="primary">WDR76</name>
    <name evidence="7" type="ORF">CDAR_93501</name>
</gene>
<dbReference type="FunFam" id="2.130.10.10:FF:000180">
    <property type="entry name" value="WD repeat-containing protein 76"/>
    <property type="match status" value="1"/>
</dbReference>
<sequence>VFFLFGKKIMNRVPLCDITTYVPEITPINKVFYDQCVQGTSYFKKQNKMKRKCSHDEFEENQKKNAYKSKNKIKRDSSPDSFENKMKRECSDDEFEVSEYEKMIQKNKDEKIAFLQSLKMDEVKQGLHEAFHNLERRGRPKNYSVKRSKDLAKKPAIPVRKSLRLAKVDIDLSEEAVAARAMALAEKEVEEKELPPILSFKEAITNEDVYDDFVINFEDLDFKASKPINDYVSHFKKMKIDDSKIAKVVHGRITAMAFHPMKEKLIVSVGNKYGAVGFWNTNSDSDPYEFRPHKYGITNLKFNPDFPNTVISSSYDGTIRCGDIEKKVFNEIFNISDEAGCTYFDFLSSTTLLVAQRNGNVSVVDNRSNRCDPGQPKTSVKTHQCHEYSVKSISIHPVDKNYFISADTKGFMNLWDLRKLQKKPLIAVHHHKRVIQSALFSPVLGNSVLTLSSDDSICLFDSSKLGKALTLKSSMKHNNNTGRWLSTFKATWLPNSDDTFAVGSMLYPRRIEIFNDKMKNIYNFSDEYFGCITSINAFHPCLPVLAGGNSSGKVYIFSET</sequence>
<protein>
    <recommendedName>
        <fullName evidence="3">WD repeat-containing protein 76</fullName>
    </recommendedName>
</protein>
<feature type="compositionally biased region" description="Basic and acidic residues" evidence="6">
    <location>
        <begin position="54"/>
        <end position="63"/>
    </location>
</feature>
<evidence type="ECO:0000256" key="4">
    <source>
        <dbReference type="ARBA" id="ARBA00022574"/>
    </source>
</evidence>
<comment type="function">
    <text evidence="1">Specifically binds 5-hydroxymethylcytosine (5hmC), suggesting that it acts as a specific reader of 5hmC.</text>
</comment>